<dbReference type="InterPro" id="IPR001940">
    <property type="entry name" value="Peptidase_S1C"/>
</dbReference>
<feature type="region of interest" description="Disordered" evidence="1">
    <location>
        <begin position="72"/>
        <end position="119"/>
    </location>
</feature>
<evidence type="ECO:0000256" key="1">
    <source>
        <dbReference type="SAM" id="MobiDB-lite"/>
    </source>
</evidence>
<evidence type="ECO:0008006" key="3">
    <source>
        <dbReference type="Google" id="ProtNLM"/>
    </source>
</evidence>
<feature type="compositionally biased region" description="Low complexity" evidence="1">
    <location>
        <begin position="72"/>
        <end position="88"/>
    </location>
</feature>
<dbReference type="InterPro" id="IPR043504">
    <property type="entry name" value="Peptidase_S1_PA_chymotrypsin"/>
</dbReference>
<dbReference type="GO" id="GO:0006508">
    <property type="term" value="P:proteolysis"/>
    <property type="evidence" value="ECO:0007669"/>
    <property type="project" value="InterPro"/>
</dbReference>
<protein>
    <recommendedName>
        <fullName evidence="3">Serine protease</fullName>
    </recommendedName>
</protein>
<dbReference type="AlphaFoldDB" id="A0A381QHM8"/>
<gene>
    <name evidence="2" type="ORF">METZ01_LOCUS31312</name>
</gene>
<dbReference type="PANTHER" id="PTHR43019">
    <property type="entry name" value="SERINE ENDOPROTEASE DEGS"/>
    <property type="match status" value="1"/>
</dbReference>
<evidence type="ECO:0000313" key="2">
    <source>
        <dbReference type="EMBL" id="SUZ78458.1"/>
    </source>
</evidence>
<dbReference type="InterPro" id="IPR009003">
    <property type="entry name" value="Peptidase_S1_PA"/>
</dbReference>
<proteinExistence type="predicted"/>
<dbReference type="Gene3D" id="2.40.10.10">
    <property type="entry name" value="Trypsin-like serine proteases"/>
    <property type="match status" value="2"/>
</dbReference>
<dbReference type="PRINTS" id="PR00834">
    <property type="entry name" value="PROTEASES2C"/>
</dbReference>
<dbReference type="Pfam" id="PF13365">
    <property type="entry name" value="Trypsin_2"/>
    <property type="match status" value="1"/>
</dbReference>
<organism evidence="2">
    <name type="scientific">marine metagenome</name>
    <dbReference type="NCBI Taxonomy" id="408172"/>
    <lineage>
        <taxon>unclassified sequences</taxon>
        <taxon>metagenomes</taxon>
        <taxon>ecological metagenomes</taxon>
    </lineage>
</organism>
<dbReference type="PANTHER" id="PTHR43019:SF23">
    <property type="entry name" value="PROTEASE DO-LIKE 5, CHLOROPLASTIC"/>
    <property type="match status" value="1"/>
</dbReference>
<dbReference type="InterPro" id="IPR008160">
    <property type="entry name" value="Collagen"/>
</dbReference>
<feature type="compositionally biased region" description="Low complexity" evidence="1">
    <location>
        <begin position="97"/>
        <end position="112"/>
    </location>
</feature>
<dbReference type="GO" id="GO:0004252">
    <property type="term" value="F:serine-type endopeptidase activity"/>
    <property type="evidence" value="ECO:0007669"/>
    <property type="project" value="InterPro"/>
</dbReference>
<accession>A0A381QHM8</accession>
<reference evidence="2" key="1">
    <citation type="submission" date="2018-05" db="EMBL/GenBank/DDBJ databases">
        <authorList>
            <person name="Lanie J.A."/>
            <person name="Ng W.-L."/>
            <person name="Kazmierczak K.M."/>
            <person name="Andrzejewski T.M."/>
            <person name="Davidsen T.M."/>
            <person name="Wayne K.J."/>
            <person name="Tettelin H."/>
            <person name="Glass J.I."/>
            <person name="Rusch D."/>
            <person name="Podicherti R."/>
            <person name="Tsui H.-C.T."/>
            <person name="Winkler M.E."/>
        </authorList>
    </citation>
    <scope>NUCLEOTIDE SEQUENCE</scope>
</reference>
<sequence>MATYMKPPPKAPQHDYEPATAAFLLVPEYSLKTPRGNNRFSTRLGGPLRPDLIILVLFGLFALVACQGATGEPGVPGEVGPQGVQGEPGPRGKPGISGSRGFPGFVGPRGPEGLPGKPPPDFGDFIGDMRNAVTFLNMNFSKGSGVRISPTEIITAEHVITGASRVDVSVDGGTYQQATVTGYDIDRDLALLTLENPIPGLTVELPTTNEVFADLGQRSVANIGYEVALIGFVPDISDITPLVTFGRIGALWNIWPGNYAIGQVDAAATNGMSGGGVFNKFGEFLGILVTASAFEGTIRYVRFEEINEVLKDLRAGSKK</sequence>
<dbReference type="Pfam" id="PF01391">
    <property type="entry name" value="Collagen"/>
    <property type="match status" value="1"/>
</dbReference>
<dbReference type="SUPFAM" id="SSF50494">
    <property type="entry name" value="Trypsin-like serine proteases"/>
    <property type="match status" value="1"/>
</dbReference>
<name>A0A381QHM8_9ZZZZ</name>
<dbReference type="EMBL" id="UINC01001354">
    <property type="protein sequence ID" value="SUZ78458.1"/>
    <property type="molecule type" value="Genomic_DNA"/>
</dbReference>